<evidence type="ECO:0000256" key="6">
    <source>
        <dbReference type="SAM" id="MobiDB-lite"/>
    </source>
</evidence>
<evidence type="ECO:0000256" key="3">
    <source>
        <dbReference type="ARBA" id="ARBA00023242"/>
    </source>
</evidence>
<feature type="domain" description="WRC" evidence="8">
    <location>
        <begin position="117"/>
        <end position="161"/>
    </location>
</feature>
<dbReference type="PROSITE" id="PS51667">
    <property type="entry name" value="WRC"/>
    <property type="match status" value="2"/>
</dbReference>
<dbReference type="Pfam" id="PF08879">
    <property type="entry name" value="WRC"/>
    <property type="match status" value="2"/>
</dbReference>
<feature type="region of interest" description="Disordered" evidence="6">
    <location>
        <begin position="153"/>
        <end position="182"/>
    </location>
</feature>
<organism evidence="9">
    <name type="scientific">Ipomoea batatas</name>
    <name type="common">Sweet potato</name>
    <name type="synonym">Convolvulus batatas</name>
    <dbReference type="NCBI Taxonomy" id="4120"/>
    <lineage>
        <taxon>Eukaryota</taxon>
        <taxon>Viridiplantae</taxon>
        <taxon>Streptophyta</taxon>
        <taxon>Embryophyta</taxon>
        <taxon>Tracheophyta</taxon>
        <taxon>Spermatophyta</taxon>
        <taxon>Magnoliopsida</taxon>
        <taxon>eudicotyledons</taxon>
        <taxon>Gunneridae</taxon>
        <taxon>Pentapetalae</taxon>
        <taxon>asterids</taxon>
        <taxon>lamiids</taxon>
        <taxon>Solanales</taxon>
        <taxon>Convolvulaceae</taxon>
        <taxon>Ipomoeeae</taxon>
        <taxon>Ipomoea</taxon>
    </lineage>
</organism>
<evidence type="ECO:0000256" key="5">
    <source>
        <dbReference type="RuleBase" id="RU367127"/>
    </source>
</evidence>
<dbReference type="GO" id="GO:0006351">
    <property type="term" value="P:DNA-templated transcription"/>
    <property type="evidence" value="ECO:0007669"/>
    <property type="project" value="UniProtKB-UniRule"/>
</dbReference>
<dbReference type="SMART" id="SM00951">
    <property type="entry name" value="QLQ"/>
    <property type="match status" value="1"/>
</dbReference>
<dbReference type="AlphaFoldDB" id="A0AAU7P408"/>
<accession>A0AAU7P408</accession>
<dbReference type="InterPro" id="IPR014978">
    <property type="entry name" value="Gln-Leu-Gln_QLQ"/>
</dbReference>
<comment type="function">
    <text evidence="5">Transcription activator.</text>
</comment>
<comment type="similarity">
    <text evidence="2 5">Belongs to the GRF family.</text>
</comment>
<dbReference type="PANTHER" id="PTHR31602:SF81">
    <property type="entry name" value="GROWTH-REGULATING FACTOR 9"/>
    <property type="match status" value="1"/>
</dbReference>
<keyword evidence="5" id="KW-0804">Transcription</keyword>
<evidence type="ECO:0000256" key="4">
    <source>
        <dbReference type="PROSITE-ProRule" id="PRU01002"/>
    </source>
</evidence>
<dbReference type="Pfam" id="PF08880">
    <property type="entry name" value="QLQ"/>
    <property type="match status" value="1"/>
</dbReference>
<dbReference type="GO" id="GO:0005634">
    <property type="term" value="C:nucleus"/>
    <property type="evidence" value="ECO:0007669"/>
    <property type="project" value="UniProtKB-SubCell"/>
</dbReference>
<name>A0AAU7P408_IPOBA</name>
<feature type="region of interest" description="Disordered" evidence="6">
    <location>
        <begin position="410"/>
        <end position="431"/>
    </location>
</feature>
<protein>
    <recommendedName>
        <fullName evidence="5">Growth-regulating factor</fullName>
    </recommendedName>
</protein>
<comment type="domain">
    <text evidence="5">The QLQ domain and WRC domain may be involved in protein-protein interaction and DNA-binding, respectively.</text>
</comment>
<evidence type="ECO:0000256" key="1">
    <source>
        <dbReference type="ARBA" id="ARBA00004123"/>
    </source>
</evidence>
<dbReference type="EMBL" id="PP886185">
    <property type="protein sequence ID" value="XBS35898.1"/>
    <property type="molecule type" value="mRNA"/>
</dbReference>
<evidence type="ECO:0000256" key="2">
    <source>
        <dbReference type="ARBA" id="ARBA00008122"/>
    </source>
</evidence>
<comment type="caution">
    <text evidence="4">Lacks conserved residue(s) required for the propagation of feature annotation.</text>
</comment>
<sequence length="431" mass="48019">MQKTHSNSGIEKDGSPSLKLVLGYEGSGHVKIEQKDREEEEEEERKCGFTEAQWNELYLQAVIFKYIQCGLPVPFHLVLPIWRTVSTSFDTTVFFRQQFSGFRDLNAWGFGDMNMMDPEPGRCRRTDGKKWRCSKSVVPHEKYCERHMHRGSNRSRKLVEASQTESKSRINPASKYDRPLNLEPKPKFLSAAKASIGSPSNGVNGHIDSPFSTMEANRFCTNNGKHNSSSVHGVGPNLVRTIAPSDSHNFRGRSDEKYAMFNGVNTAKETNQMSEKRNTSQSYVFVPGLGMFPRSGHEHGTGKGSSSSGIPQNRLAETEPLRCFRSDGKKWRCKRASVPGHKYCGMHLHRGSRKIITPSNPVTVALPPPSSTDRICPPLAIPTRYVDDGTSLNTNLSIAPASHQLVNCDSTHTSSSDSTTITDETPTFVMH</sequence>
<comment type="subcellular location">
    <subcellularLocation>
        <location evidence="1 5">Nucleus</location>
    </subcellularLocation>
</comment>
<dbReference type="GO" id="GO:0005524">
    <property type="term" value="F:ATP binding"/>
    <property type="evidence" value="ECO:0007669"/>
    <property type="project" value="UniProtKB-UniRule"/>
</dbReference>
<feature type="domain" description="WRC" evidence="8">
    <location>
        <begin position="317"/>
        <end position="362"/>
    </location>
</feature>
<dbReference type="GO" id="GO:0006355">
    <property type="term" value="P:regulation of DNA-templated transcription"/>
    <property type="evidence" value="ECO:0007669"/>
    <property type="project" value="InterPro"/>
</dbReference>
<dbReference type="PANTHER" id="PTHR31602">
    <property type="entry name" value="GROWTH-REGULATING FACTOR 5"/>
    <property type="match status" value="1"/>
</dbReference>
<feature type="domain" description="QLQ" evidence="7">
    <location>
        <begin position="48"/>
        <end position="83"/>
    </location>
</feature>
<keyword evidence="5" id="KW-0010">Activator</keyword>
<evidence type="ECO:0000259" key="7">
    <source>
        <dbReference type="PROSITE" id="PS51666"/>
    </source>
</evidence>
<proteinExistence type="evidence at transcript level"/>
<reference evidence="9" key="1">
    <citation type="submission" date="2024-06" db="EMBL/GenBank/DDBJ databases">
        <authorList>
            <person name="Huang H.W."/>
        </authorList>
    </citation>
    <scope>NUCLEOTIDE SEQUENCE</scope>
    <source>
        <strain evidence="9">IbGRF5</strain>
    </source>
</reference>
<dbReference type="InterPro" id="IPR031137">
    <property type="entry name" value="GRF"/>
</dbReference>
<dbReference type="PROSITE" id="PS51666">
    <property type="entry name" value="QLQ"/>
    <property type="match status" value="1"/>
</dbReference>
<evidence type="ECO:0000259" key="8">
    <source>
        <dbReference type="PROSITE" id="PS51667"/>
    </source>
</evidence>
<evidence type="ECO:0000313" key="9">
    <source>
        <dbReference type="EMBL" id="XBS35898.1"/>
    </source>
</evidence>
<keyword evidence="5" id="KW-0805">Transcription regulation</keyword>
<keyword evidence="3 5" id="KW-0539">Nucleus</keyword>
<gene>
    <name evidence="9" type="primary">GRF5</name>
</gene>
<dbReference type="GO" id="GO:0099402">
    <property type="term" value="P:plant organ development"/>
    <property type="evidence" value="ECO:0007669"/>
    <property type="project" value="UniProtKB-ARBA"/>
</dbReference>
<feature type="region of interest" description="Disordered" evidence="6">
    <location>
        <begin position="293"/>
        <end position="314"/>
    </location>
</feature>
<dbReference type="InterPro" id="IPR014977">
    <property type="entry name" value="WRC_dom"/>
</dbReference>
<feature type="compositionally biased region" description="Polar residues" evidence="6">
    <location>
        <begin position="161"/>
        <end position="171"/>
    </location>
</feature>